<sequence>MSVHAEARDRTAIAAFAMRVLRPSAVMMAVVIPLTGCGGGGGSDGAATSLVANSANPPEGIVNPHVVSLDVQFRDKTYRQWAVSFWQWALELPLGPLPHPFNDCNHRPISAAQTGNVWYWATPSSAHLICNQMATTIPAGTSIFLSILDGTSIFLPMFNGTTSLNTPPIQAFTADQLKIASAFASDIRDLFCTIDGVSVANIRAYRTTIGPFSFSAPSPWIFGNTGGKGTSVADGYYLLLEPLSAGLHTIHYGGKFVFPAGVFGSDQAVIAKDVTLLIRVGS</sequence>
<comment type="caution">
    <text evidence="1">The sequence shown here is derived from an EMBL/GenBank/DDBJ whole genome shotgun (WGS) entry which is preliminary data.</text>
</comment>
<gene>
    <name evidence="1" type="ORF">R69888_06294</name>
</gene>
<name>A0ABN7MVM6_9BURK</name>
<keyword evidence="2" id="KW-1185">Reference proteome</keyword>
<organism evidence="1 2">
    <name type="scientific">Paraburkholderia haematera</name>
    <dbReference type="NCBI Taxonomy" id="2793077"/>
    <lineage>
        <taxon>Bacteria</taxon>
        <taxon>Pseudomonadati</taxon>
        <taxon>Pseudomonadota</taxon>
        <taxon>Betaproteobacteria</taxon>
        <taxon>Burkholderiales</taxon>
        <taxon>Burkholderiaceae</taxon>
        <taxon>Paraburkholderia</taxon>
    </lineage>
</organism>
<dbReference type="EMBL" id="CAJNBK010000031">
    <property type="protein sequence ID" value="CAE6825022.1"/>
    <property type="molecule type" value="Genomic_DNA"/>
</dbReference>
<reference evidence="1 2" key="1">
    <citation type="submission" date="2021-02" db="EMBL/GenBank/DDBJ databases">
        <authorList>
            <person name="Vanwijnsberghe S."/>
        </authorList>
    </citation>
    <scope>NUCLEOTIDE SEQUENCE [LARGE SCALE GENOMIC DNA]</scope>
    <source>
        <strain evidence="1 2">LMG 31837</strain>
    </source>
</reference>
<evidence type="ECO:0000313" key="1">
    <source>
        <dbReference type="EMBL" id="CAE6825022.1"/>
    </source>
</evidence>
<protein>
    <submittedName>
        <fullName evidence="1">Uncharacterized protein</fullName>
    </submittedName>
</protein>
<evidence type="ECO:0000313" key="2">
    <source>
        <dbReference type="Proteomes" id="UP000672526"/>
    </source>
</evidence>
<proteinExistence type="predicted"/>
<dbReference type="RefSeq" id="WP_211616392.1">
    <property type="nucleotide sequence ID" value="NZ_CAJNBK010000031.1"/>
</dbReference>
<dbReference type="Proteomes" id="UP000672526">
    <property type="component" value="Unassembled WGS sequence"/>
</dbReference>
<accession>A0ABN7MVM6</accession>